<feature type="compositionally biased region" description="Basic and acidic residues" evidence="7">
    <location>
        <begin position="574"/>
        <end position="584"/>
    </location>
</feature>
<protein>
    <submittedName>
        <fullName evidence="12">DUF5011 domain-containing protein</fullName>
    </submittedName>
</protein>
<feature type="region of interest" description="Disordered" evidence="7">
    <location>
        <begin position="442"/>
        <end position="471"/>
    </location>
</feature>
<proteinExistence type="predicted"/>
<feature type="domain" description="Gram-positive cocci surface proteins LPxTG" evidence="9">
    <location>
        <begin position="602"/>
        <end position="635"/>
    </location>
</feature>
<dbReference type="OrthoDB" id="9758923at2"/>
<keyword evidence="13" id="KW-1185">Reference proteome</keyword>
<comment type="subcellular location">
    <subcellularLocation>
        <location evidence="1">Secreted</location>
        <location evidence="1">Cell wall</location>
        <topology evidence="1">Peptidoglycan-anchor</topology>
    </subcellularLocation>
</comment>
<feature type="region of interest" description="Disordered" evidence="7">
    <location>
        <begin position="493"/>
        <end position="606"/>
    </location>
</feature>
<keyword evidence="4" id="KW-0732">Signal</keyword>
<feature type="region of interest" description="Disordered" evidence="7">
    <location>
        <begin position="170"/>
        <end position="198"/>
    </location>
</feature>
<dbReference type="InterPro" id="IPR051846">
    <property type="entry name" value="SH2_domain_adapters"/>
</dbReference>
<organism evidence="12 13">
    <name type="scientific">Salicibibacter halophilus</name>
    <dbReference type="NCBI Taxonomy" id="2502791"/>
    <lineage>
        <taxon>Bacteria</taxon>
        <taxon>Bacillati</taxon>
        <taxon>Bacillota</taxon>
        <taxon>Bacilli</taxon>
        <taxon>Bacillales</taxon>
        <taxon>Bacillaceae</taxon>
        <taxon>Salicibibacter</taxon>
    </lineage>
</organism>
<dbReference type="InterPro" id="IPR032179">
    <property type="entry name" value="Cry22Aa_Ig-like"/>
</dbReference>
<evidence type="ECO:0000313" key="12">
    <source>
        <dbReference type="EMBL" id="QDI92057.1"/>
    </source>
</evidence>
<feature type="compositionally biased region" description="Acidic residues" evidence="7">
    <location>
        <begin position="455"/>
        <end position="471"/>
    </location>
</feature>
<dbReference type="PANTHER" id="PTHR15127:SF32">
    <property type="entry name" value="HEAVYWEIGHT, ISOFORM A"/>
    <property type="match status" value="1"/>
</dbReference>
<dbReference type="Gene3D" id="2.60.40.10">
    <property type="entry name" value="Immunoglobulins"/>
    <property type="match status" value="4"/>
</dbReference>
<evidence type="ECO:0000259" key="11">
    <source>
        <dbReference type="Pfam" id="PF20611"/>
    </source>
</evidence>
<feature type="region of interest" description="Disordered" evidence="7">
    <location>
        <begin position="356"/>
        <end position="415"/>
    </location>
</feature>
<dbReference type="Pfam" id="PF20611">
    <property type="entry name" value="DUF6801"/>
    <property type="match status" value="1"/>
</dbReference>
<evidence type="ECO:0000256" key="1">
    <source>
        <dbReference type="ARBA" id="ARBA00004168"/>
    </source>
</evidence>
<dbReference type="Proteomes" id="UP000319756">
    <property type="component" value="Chromosome"/>
</dbReference>
<dbReference type="Pfam" id="PF00746">
    <property type="entry name" value="Gram_pos_anchor"/>
    <property type="match status" value="1"/>
</dbReference>
<evidence type="ECO:0000256" key="7">
    <source>
        <dbReference type="SAM" id="MobiDB-lite"/>
    </source>
</evidence>
<feature type="region of interest" description="Disordered" evidence="7">
    <location>
        <begin position="296"/>
        <end position="329"/>
    </location>
</feature>
<evidence type="ECO:0000256" key="2">
    <source>
        <dbReference type="ARBA" id="ARBA00022512"/>
    </source>
</evidence>
<feature type="compositionally biased region" description="Acidic residues" evidence="7">
    <location>
        <begin position="380"/>
        <end position="404"/>
    </location>
</feature>
<feature type="domain" description="Pesticidal crystal protein Cry22Aa Ig-like" evidence="10">
    <location>
        <begin position="365"/>
        <end position="439"/>
    </location>
</feature>
<dbReference type="KEGG" id="sale:EPH95_13430"/>
<keyword evidence="8" id="KW-1133">Transmembrane helix</keyword>
<dbReference type="AlphaFoldDB" id="A0A514LJM5"/>
<evidence type="ECO:0000259" key="10">
    <source>
        <dbReference type="Pfam" id="PF16403"/>
    </source>
</evidence>
<feature type="domain" description="Pesticidal crystal protein Cry22Aa Ig-like" evidence="10">
    <location>
        <begin position="191"/>
        <end position="265"/>
    </location>
</feature>
<feature type="domain" description="Pesticidal crystal protein Cry22Aa Ig-like" evidence="10">
    <location>
        <begin position="278"/>
        <end position="352"/>
    </location>
</feature>
<gene>
    <name evidence="12" type="ORF">EPH95_13430</name>
</gene>
<keyword evidence="8" id="KW-0812">Transmembrane</keyword>
<sequence length="639" mass="67124">MLSIPLVFMYANNNVVNAETESEFQYDCELDLTGDDFTMPVTIEANVPTEVDSGEEFMLSDTTVTVEIPEEIVETAGGVTDSLSGEVTTFTMTSENEDSTIHVADPPIAIPDQELPDEGTLEFTVPEGGVDAGPVTAGEDGAVTLSAEEFDATLDAGLLDVNVDCVPPEDNEFASIDIGEDGDDPAPEPSIELNGDDPLEIDVGEEFADVDPGAEATDEEDGDLTDDIDVDTEDLDTSEAGEYTVTYSVENSEGESASVEREVIVIDEEEDPAPEPEIDLIGEDPLEIDVGEDFADVDPGAEATEEEDGDLTDDIDVDTGDLDTSEPGEYTVTYSVENSEGESASVDREVIVIDEEEDPAPVPEIDLIGGDPLEIGVGTDFDEADPGAEATEEEEGDLTDEVDVDTGNLDTSEPGEYTVTYSVENSAGETASVEREVVVVEEDDPEDPVGSIELEGNEEMELEVGDDFDDPGFTVVDEEGNELDEVEVTVEGEVDTTKTGTNELTYSVENNDEIDSVTRTVNVVDPDDDEDPGAGNGSGGPNGDNGSNGSNGTPGIGNGDRDNGSNGSPGIGNGDHDNGDRDIGSESGTSDRVGSDFITSDEGGALPDTAGNTPFFILVGSLLAIVGGALLFRRKLSLT</sequence>
<feature type="domain" description="DUF6801" evidence="11">
    <location>
        <begin position="25"/>
        <end position="166"/>
    </location>
</feature>
<dbReference type="InterPro" id="IPR019931">
    <property type="entry name" value="LPXTG_anchor"/>
</dbReference>
<evidence type="ECO:0000256" key="6">
    <source>
        <dbReference type="ARBA" id="ARBA00023088"/>
    </source>
</evidence>
<evidence type="ECO:0000256" key="5">
    <source>
        <dbReference type="ARBA" id="ARBA00022999"/>
    </source>
</evidence>
<dbReference type="Pfam" id="PF16403">
    <property type="entry name" value="Bact_surface_Ig-like"/>
    <property type="match status" value="4"/>
</dbReference>
<feature type="compositionally biased region" description="Acidic residues" evidence="7">
    <location>
        <begin position="170"/>
        <end position="186"/>
    </location>
</feature>
<dbReference type="PANTHER" id="PTHR15127">
    <property type="entry name" value="HEAVYWEIGHT, ISOFORM A"/>
    <property type="match status" value="1"/>
</dbReference>
<reference evidence="13" key="1">
    <citation type="submission" date="2019-01" db="EMBL/GenBank/DDBJ databases">
        <title>Genomic analysis of Salicibibacter sp. NKC3-5.</title>
        <authorList>
            <person name="Oh Y.J."/>
        </authorList>
    </citation>
    <scope>NUCLEOTIDE SEQUENCE [LARGE SCALE GENOMIC DNA]</scope>
    <source>
        <strain evidence="13">NKC3-5</strain>
    </source>
</reference>
<accession>A0A514LJM5</accession>
<dbReference type="EMBL" id="CP035485">
    <property type="protein sequence ID" value="QDI92057.1"/>
    <property type="molecule type" value="Genomic_DNA"/>
</dbReference>
<keyword evidence="8" id="KW-0472">Membrane</keyword>
<dbReference type="InterPro" id="IPR013783">
    <property type="entry name" value="Ig-like_fold"/>
</dbReference>
<keyword evidence="5" id="KW-0727">SH2 domain</keyword>
<feature type="compositionally biased region" description="Acidic residues" evidence="7">
    <location>
        <begin position="303"/>
        <end position="326"/>
    </location>
</feature>
<evidence type="ECO:0000256" key="8">
    <source>
        <dbReference type="SAM" id="Phobius"/>
    </source>
</evidence>
<evidence type="ECO:0000313" key="13">
    <source>
        <dbReference type="Proteomes" id="UP000319756"/>
    </source>
</evidence>
<feature type="transmembrane region" description="Helical" evidence="8">
    <location>
        <begin position="615"/>
        <end position="632"/>
    </location>
</feature>
<evidence type="ECO:0000256" key="3">
    <source>
        <dbReference type="ARBA" id="ARBA00022525"/>
    </source>
</evidence>
<feature type="domain" description="Pesticidal crystal protein Cry22Aa Ig-like" evidence="10">
    <location>
        <begin position="452"/>
        <end position="523"/>
    </location>
</feature>
<keyword evidence="2" id="KW-0134">Cell wall</keyword>
<evidence type="ECO:0000256" key="4">
    <source>
        <dbReference type="ARBA" id="ARBA00022729"/>
    </source>
</evidence>
<name>A0A514LJM5_9BACI</name>
<keyword evidence="3" id="KW-0964">Secreted</keyword>
<dbReference type="GO" id="GO:0001784">
    <property type="term" value="F:phosphotyrosine residue binding"/>
    <property type="evidence" value="ECO:0007669"/>
    <property type="project" value="TreeGrafter"/>
</dbReference>
<dbReference type="InterPro" id="IPR046542">
    <property type="entry name" value="DUF6801"/>
</dbReference>
<keyword evidence="6" id="KW-0572">Peptidoglycan-anchor</keyword>
<feature type="compositionally biased region" description="Gly residues" evidence="7">
    <location>
        <begin position="534"/>
        <end position="543"/>
    </location>
</feature>
<dbReference type="RefSeq" id="WP_142090574.1">
    <property type="nucleotide sequence ID" value="NZ_CP035485.1"/>
</dbReference>
<evidence type="ECO:0000259" key="9">
    <source>
        <dbReference type="Pfam" id="PF00746"/>
    </source>
</evidence>